<accession>A0A0J8RK04</accession>
<name>A0A0J8RK04_COCIT</name>
<gene>
    <name evidence="1" type="ORF">CIHG_02050</name>
</gene>
<organism evidence="1 2">
    <name type="scientific">Coccidioides immitis H538.4</name>
    <dbReference type="NCBI Taxonomy" id="396776"/>
    <lineage>
        <taxon>Eukaryota</taxon>
        <taxon>Fungi</taxon>
        <taxon>Dikarya</taxon>
        <taxon>Ascomycota</taxon>
        <taxon>Pezizomycotina</taxon>
        <taxon>Eurotiomycetes</taxon>
        <taxon>Eurotiomycetidae</taxon>
        <taxon>Onygenales</taxon>
        <taxon>Onygenaceae</taxon>
        <taxon>Coccidioides</taxon>
    </lineage>
</organism>
<evidence type="ECO:0000313" key="1">
    <source>
        <dbReference type="EMBL" id="KMU84264.1"/>
    </source>
</evidence>
<sequence>MPVDSGTLIGETEYCLNPIEEFFAELKAYIKKNWSLYEKYPNKLENAEHD</sequence>
<dbReference type="Proteomes" id="UP000054563">
    <property type="component" value="Unassembled WGS sequence"/>
</dbReference>
<reference evidence="2" key="1">
    <citation type="journal article" date="2010" name="Genome Res.">
        <title>Population genomic sequencing of Coccidioides fungi reveals recent hybridization and transposon control.</title>
        <authorList>
            <person name="Neafsey D.E."/>
            <person name="Barker B.M."/>
            <person name="Sharpton T.J."/>
            <person name="Stajich J.E."/>
            <person name="Park D.J."/>
            <person name="Whiston E."/>
            <person name="Hung C.-Y."/>
            <person name="McMahan C."/>
            <person name="White J."/>
            <person name="Sykes S."/>
            <person name="Heiman D."/>
            <person name="Young S."/>
            <person name="Zeng Q."/>
            <person name="Abouelleil A."/>
            <person name="Aftuck L."/>
            <person name="Bessette D."/>
            <person name="Brown A."/>
            <person name="FitzGerald M."/>
            <person name="Lui A."/>
            <person name="Macdonald J.P."/>
            <person name="Priest M."/>
            <person name="Orbach M.J."/>
            <person name="Galgiani J.N."/>
            <person name="Kirkland T.N."/>
            <person name="Cole G.T."/>
            <person name="Birren B.W."/>
            <person name="Henn M.R."/>
            <person name="Taylor J.W."/>
            <person name="Rounsley S.D."/>
        </authorList>
    </citation>
    <scope>NUCLEOTIDE SEQUENCE [LARGE SCALE GENOMIC DNA]</scope>
    <source>
        <strain evidence="2">H538.4</strain>
    </source>
</reference>
<evidence type="ECO:0000313" key="2">
    <source>
        <dbReference type="Proteomes" id="UP000054563"/>
    </source>
</evidence>
<dbReference type="EMBL" id="DS016984">
    <property type="protein sequence ID" value="KMU84264.1"/>
    <property type="molecule type" value="Genomic_DNA"/>
</dbReference>
<dbReference type="VEuPathDB" id="FungiDB:CIHG_02050"/>
<proteinExistence type="predicted"/>
<dbReference type="AlphaFoldDB" id="A0A0J8RK04"/>
<protein>
    <submittedName>
        <fullName evidence="1">Uncharacterized protein</fullName>
    </submittedName>
</protein>